<gene>
    <name evidence="1" type="ORF">IF1G_07474</name>
</gene>
<dbReference type="AlphaFoldDB" id="A0A545UWA1"/>
<evidence type="ECO:0000313" key="2">
    <source>
        <dbReference type="Proteomes" id="UP000315783"/>
    </source>
</evidence>
<comment type="caution">
    <text evidence="1">The sequence shown here is derived from an EMBL/GenBank/DDBJ whole genome shotgun (WGS) entry which is preliminary data.</text>
</comment>
<evidence type="ECO:0000313" key="1">
    <source>
        <dbReference type="EMBL" id="TQV93742.1"/>
    </source>
</evidence>
<protein>
    <submittedName>
        <fullName evidence="1">Uncharacterized protein</fullName>
    </submittedName>
</protein>
<reference evidence="1 2" key="1">
    <citation type="journal article" date="2019" name="Appl. Microbiol. Biotechnol.">
        <title>Genome sequence of Isaria javanica and comparative genome analysis insights into family S53 peptidase evolution in fungal entomopathogens.</title>
        <authorList>
            <person name="Lin R."/>
            <person name="Zhang X."/>
            <person name="Xin B."/>
            <person name="Zou M."/>
            <person name="Gao Y."/>
            <person name="Qin F."/>
            <person name="Hu Q."/>
            <person name="Xie B."/>
            <person name="Cheng X."/>
        </authorList>
    </citation>
    <scope>NUCLEOTIDE SEQUENCE [LARGE SCALE GENOMIC DNA]</scope>
    <source>
        <strain evidence="1 2">IJ1G</strain>
    </source>
</reference>
<accession>A0A545UWA1</accession>
<dbReference type="EMBL" id="SPUK01000011">
    <property type="protein sequence ID" value="TQV93742.1"/>
    <property type="molecule type" value="Genomic_DNA"/>
</dbReference>
<name>A0A545UWA1_9HYPO</name>
<dbReference type="Proteomes" id="UP000315783">
    <property type="component" value="Unassembled WGS sequence"/>
</dbReference>
<proteinExistence type="predicted"/>
<sequence>MAGKSMLKLLRRILENTLDACIAVGSVRVITLDLVQRLDKSPPCIFLHLDDMSGRLNRTPHPVYDSRRYISINPPAARVSRIAIKLG</sequence>
<organism evidence="1 2">
    <name type="scientific">Cordyceps javanica</name>
    <dbReference type="NCBI Taxonomy" id="43265"/>
    <lineage>
        <taxon>Eukaryota</taxon>
        <taxon>Fungi</taxon>
        <taxon>Dikarya</taxon>
        <taxon>Ascomycota</taxon>
        <taxon>Pezizomycotina</taxon>
        <taxon>Sordariomycetes</taxon>
        <taxon>Hypocreomycetidae</taxon>
        <taxon>Hypocreales</taxon>
        <taxon>Cordycipitaceae</taxon>
        <taxon>Cordyceps</taxon>
    </lineage>
</organism>
<keyword evidence="2" id="KW-1185">Reference proteome</keyword>